<accession>A0A0W8F412</accession>
<proteinExistence type="predicted"/>
<sequence length="42" mass="4825">MPDRVREDPMPFVDDVVIAIDRILTFTSGIHRRYPCSTLGPH</sequence>
<name>A0A0W8F412_9ZZZZ</name>
<dbReference type="EMBL" id="LNQE01001547">
    <property type="protein sequence ID" value="KUG15589.1"/>
    <property type="molecule type" value="Genomic_DNA"/>
</dbReference>
<organism evidence="1">
    <name type="scientific">hydrocarbon metagenome</name>
    <dbReference type="NCBI Taxonomy" id="938273"/>
    <lineage>
        <taxon>unclassified sequences</taxon>
        <taxon>metagenomes</taxon>
        <taxon>ecological metagenomes</taxon>
    </lineage>
</organism>
<comment type="caution">
    <text evidence="1">The sequence shown here is derived from an EMBL/GenBank/DDBJ whole genome shotgun (WGS) entry which is preliminary data.</text>
</comment>
<protein>
    <submittedName>
        <fullName evidence="1">Uncharacterized protein</fullName>
    </submittedName>
</protein>
<gene>
    <name evidence="1" type="ORF">ASZ90_014736</name>
</gene>
<reference evidence="1" key="1">
    <citation type="journal article" date="2015" name="Proc. Natl. Acad. Sci. U.S.A.">
        <title>Networks of energetic and metabolic interactions define dynamics in microbial communities.</title>
        <authorList>
            <person name="Embree M."/>
            <person name="Liu J.K."/>
            <person name="Al-Bassam M.M."/>
            <person name="Zengler K."/>
        </authorList>
    </citation>
    <scope>NUCLEOTIDE SEQUENCE</scope>
</reference>
<dbReference type="AlphaFoldDB" id="A0A0W8F412"/>
<evidence type="ECO:0000313" key="1">
    <source>
        <dbReference type="EMBL" id="KUG15589.1"/>
    </source>
</evidence>